<dbReference type="EMBL" id="BAABDF010000003">
    <property type="protein sequence ID" value="GAA3858930.1"/>
    <property type="molecule type" value="Genomic_DNA"/>
</dbReference>
<accession>A0ABP7JZ70</accession>
<keyword evidence="3" id="KW-0812">Transmembrane</keyword>
<keyword evidence="5" id="KW-1185">Reference proteome</keyword>
<comment type="similarity">
    <text evidence="1">Belongs to the type III secretion exporter family.</text>
</comment>
<dbReference type="RefSeq" id="WP_344843572.1">
    <property type="nucleotide sequence ID" value="NZ_BAABDF010000003.1"/>
</dbReference>
<dbReference type="PANTHER" id="PTHR30531">
    <property type="entry name" value="FLAGELLAR BIOSYNTHETIC PROTEIN FLHB"/>
    <property type="match status" value="1"/>
</dbReference>
<organism evidence="4 5">
    <name type="scientific">Celeribacter arenosi</name>
    <dbReference type="NCBI Taxonomy" id="792649"/>
    <lineage>
        <taxon>Bacteria</taxon>
        <taxon>Pseudomonadati</taxon>
        <taxon>Pseudomonadota</taxon>
        <taxon>Alphaproteobacteria</taxon>
        <taxon>Rhodobacterales</taxon>
        <taxon>Roseobacteraceae</taxon>
        <taxon>Celeribacter</taxon>
    </lineage>
</organism>
<dbReference type="PRINTS" id="PR00950">
    <property type="entry name" value="TYPE3IMSPROT"/>
</dbReference>
<dbReference type="Gene3D" id="3.40.1690.10">
    <property type="entry name" value="secretion proteins EscU"/>
    <property type="match status" value="1"/>
</dbReference>
<dbReference type="InterPro" id="IPR006135">
    <property type="entry name" value="T3SS_substrate_exporter"/>
</dbReference>
<gene>
    <name evidence="4" type="ORF">GCM10022404_07160</name>
</gene>
<feature type="region of interest" description="Disordered" evidence="2">
    <location>
        <begin position="227"/>
        <end position="248"/>
    </location>
</feature>
<feature type="compositionally biased region" description="Basic and acidic residues" evidence="2">
    <location>
        <begin position="227"/>
        <end position="243"/>
    </location>
</feature>
<dbReference type="Pfam" id="PF01312">
    <property type="entry name" value="Bac_export_2"/>
    <property type="match status" value="1"/>
</dbReference>
<feature type="transmembrane region" description="Helical" evidence="3">
    <location>
        <begin position="92"/>
        <end position="113"/>
    </location>
</feature>
<proteinExistence type="inferred from homology"/>
<feature type="region of interest" description="Disordered" evidence="2">
    <location>
        <begin position="1"/>
        <end position="25"/>
    </location>
</feature>
<comment type="caution">
    <text evidence="4">The sequence shown here is derived from an EMBL/GenBank/DDBJ whole genome shotgun (WGS) entry which is preliminary data.</text>
</comment>
<feature type="compositionally biased region" description="Basic and acidic residues" evidence="2">
    <location>
        <begin position="7"/>
        <end position="25"/>
    </location>
</feature>
<dbReference type="PANTHER" id="PTHR30531:SF12">
    <property type="entry name" value="FLAGELLAR BIOSYNTHETIC PROTEIN FLHB"/>
    <property type="match status" value="1"/>
</dbReference>
<reference evidence="5" key="1">
    <citation type="journal article" date="2019" name="Int. J. Syst. Evol. Microbiol.">
        <title>The Global Catalogue of Microorganisms (GCM) 10K type strain sequencing project: providing services to taxonomists for standard genome sequencing and annotation.</title>
        <authorList>
            <consortium name="The Broad Institute Genomics Platform"/>
            <consortium name="The Broad Institute Genome Sequencing Center for Infectious Disease"/>
            <person name="Wu L."/>
            <person name="Ma J."/>
        </authorList>
    </citation>
    <scope>NUCLEOTIDE SEQUENCE [LARGE SCALE GENOMIC DNA]</scope>
    <source>
        <strain evidence="5">JCM 17190</strain>
    </source>
</reference>
<feature type="transmembrane region" description="Helical" evidence="3">
    <location>
        <begin position="156"/>
        <end position="176"/>
    </location>
</feature>
<evidence type="ECO:0000313" key="5">
    <source>
        <dbReference type="Proteomes" id="UP001399917"/>
    </source>
</evidence>
<feature type="transmembrane region" description="Helical" evidence="3">
    <location>
        <begin position="196"/>
        <end position="217"/>
    </location>
</feature>
<keyword evidence="3" id="KW-0472">Membrane</keyword>
<protein>
    <submittedName>
        <fullName evidence="4">EscU/YscU/HrcU family type III secretion system export apparatus switch protein</fullName>
    </submittedName>
</protein>
<feature type="transmembrane region" description="Helical" evidence="3">
    <location>
        <begin position="34"/>
        <end position="55"/>
    </location>
</feature>
<name>A0ABP7JZ70_9RHOB</name>
<dbReference type="SUPFAM" id="SSF160544">
    <property type="entry name" value="EscU C-terminal domain-like"/>
    <property type="match status" value="1"/>
</dbReference>
<evidence type="ECO:0000256" key="3">
    <source>
        <dbReference type="SAM" id="Phobius"/>
    </source>
</evidence>
<dbReference type="InterPro" id="IPR029025">
    <property type="entry name" value="T3SS_substrate_exporter_C"/>
</dbReference>
<keyword evidence="3" id="KW-1133">Transmembrane helix</keyword>
<evidence type="ECO:0000256" key="2">
    <source>
        <dbReference type="SAM" id="MobiDB-lite"/>
    </source>
</evidence>
<dbReference type="Proteomes" id="UP001399917">
    <property type="component" value="Unassembled WGS sequence"/>
</dbReference>
<evidence type="ECO:0000256" key="1">
    <source>
        <dbReference type="ARBA" id="ARBA00010690"/>
    </source>
</evidence>
<sequence>MSGGEDSGEKQYEPSQKKLDDARKKGEIPRSADLTTAAAYAGFVLAGLAVGGPALRGLGNTLQNFLGSVDQHAMDWFEGSASPLSARLFSDVLWDLLPFVVIPAVLALLTIFATRSMVFAPSRIEPKLSKISLISNAKNKFGRSGLFEFAKSFSKLTIYGIVLGVFLYGKLPLLMSMVGIGPGVATRMMVELTVEFMTLVVGIAIVIGGIDYLFQYFEHIRKHRMSRKDMTDESKEQEGDPHVKQQRRQKGYEIAMNQMLSDVPKADVVIVNPTHYAVALQWDRLRGGAPVCVAKGVDDVAARIREKAAESGVPIHSDPPTARALFATIDIGSEIAPEHYKAVAASIRFAEAIRQRAKKGFGGSK</sequence>
<evidence type="ECO:0000313" key="4">
    <source>
        <dbReference type="EMBL" id="GAA3858930.1"/>
    </source>
</evidence>